<dbReference type="InterPro" id="IPR001912">
    <property type="entry name" value="Ribosomal_uS4_N"/>
</dbReference>
<feature type="domain" description="RNA-binding S4" evidence="9">
    <location>
        <begin position="98"/>
        <end position="162"/>
    </location>
</feature>
<organism evidence="11 12">
    <name type="scientific">candidate division KD3-62 bacterium DG_56</name>
    <dbReference type="NCBI Taxonomy" id="1704032"/>
    <lineage>
        <taxon>Bacteria</taxon>
        <taxon>candidate division KD3-62</taxon>
    </lineage>
</organism>
<evidence type="ECO:0000259" key="10">
    <source>
        <dbReference type="SMART" id="SM01390"/>
    </source>
</evidence>
<accession>A0A0S7XJI9</accession>
<dbReference type="SMART" id="SM01390">
    <property type="entry name" value="Ribosomal_S4"/>
    <property type="match status" value="1"/>
</dbReference>
<evidence type="ECO:0000256" key="3">
    <source>
        <dbReference type="ARBA" id="ARBA00022884"/>
    </source>
</evidence>
<evidence type="ECO:0000256" key="5">
    <source>
        <dbReference type="ARBA" id="ARBA00023274"/>
    </source>
</evidence>
<dbReference type="InterPro" id="IPR002942">
    <property type="entry name" value="S4_RNA-bd"/>
</dbReference>
<dbReference type="PATRIC" id="fig|1704032.3.peg.889"/>
<dbReference type="CDD" id="cd00165">
    <property type="entry name" value="S4"/>
    <property type="match status" value="1"/>
</dbReference>
<gene>
    <name evidence="7" type="primary">rpsD</name>
    <name evidence="11" type="ORF">AMK68_04960</name>
</gene>
<sequence>MARYTGAVCRICRRQGMKLYLKGERCYTPKCAVERRGYPPGMHGQSRRKMSDYGLQLREKQKMRRIYGILERPFRRYFKAAERSRGVTGDALLQYLERRLDNVVFRLGLASSRNQARQMVAHRLFTVNGRRVSIPSHQVRVGDVVEVVPARRQSALILNAMAQTGGRRIPSWLEFNPNEMRAQVISVPARDEIDTPVQEQLVVEYYSR</sequence>
<dbReference type="Gene3D" id="1.10.1050.10">
    <property type="entry name" value="Ribosomal Protein S4 Delta 41, Chain A, domain 1"/>
    <property type="match status" value="1"/>
</dbReference>
<dbReference type="GO" id="GO:0015935">
    <property type="term" value="C:small ribosomal subunit"/>
    <property type="evidence" value="ECO:0007669"/>
    <property type="project" value="InterPro"/>
</dbReference>
<dbReference type="PANTHER" id="PTHR11831">
    <property type="entry name" value="30S 40S RIBOSOMAL PROTEIN"/>
    <property type="match status" value="1"/>
</dbReference>
<keyword evidence="4 7" id="KW-0689">Ribosomal protein</keyword>
<dbReference type="EMBL" id="LIZY01000117">
    <property type="protein sequence ID" value="KPJ62399.1"/>
    <property type="molecule type" value="Genomic_DNA"/>
</dbReference>
<evidence type="ECO:0000259" key="9">
    <source>
        <dbReference type="SMART" id="SM00363"/>
    </source>
</evidence>
<dbReference type="SMART" id="SM00363">
    <property type="entry name" value="S4"/>
    <property type="match status" value="1"/>
</dbReference>
<dbReference type="Proteomes" id="UP000052020">
    <property type="component" value="Unassembled WGS sequence"/>
</dbReference>
<dbReference type="Pfam" id="PF00163">
    <property type="entry name" value="Ribosomal_S4"/>
    <property type="match status" value="1"/>
</dbReference>
<dbReference type="FunFam" id="3.10.290.10:FF:000001">
    <property type="entry name" value="30S ribosomal protein S4"/>
    <property type="match status" value="1"/>
</dbReference>
<comment type="function">
    <text evidence="7">One of the primary rRNA binding proteins, it binds directly to 16S rRNA where it nucleates assembly of the body of the 30S subunit.</text>
</comment>
<protein>
    <recommendedName>
        <fullName evidence="6 7">Small ribosomal subunit protein uS4</fullName>
    </recommendedName>
</protein>
<keyword evidence="2 7" id="KW-0699">rRNA-binding</keyword>
<dbReference type="InterPro" id="IPR022801">
    <property type="entry name" value="Ribosomal_uS4"/>
</dbReference>
<dbReference type="GO" id="GO:0019843">
    <property type="term" value="F:rRNA binding"/>
    <property type="evidence" value="ECO:0007669"/>
    <property type="project" value="UniProtKB-UniRule"/>
</dbReference>
<evidence type="ECO:0000313" key="12">
    <source>
        <dbReference type="Proteomes" id="UP000052020"/>
    </source>
</evidence>
<proteinExistence type="inferred from homology"/>
<comment type="function">
    <text evidence="7">With S5 and S12 plays an important role in translational accuracy.</text>
</comment>
<dbReference type="PROSITE" id="PS00632">
    <property type="entry name" value="RIBOSOMAL_S4"/>
    <property type="match status" value="1"/>
</dbReference>
<dbReference type="PROSITE" id="PS50889">
    <property type="entry name" value="S4"/>
    <property type="match status" value="1"/>
</dbReference>
<evidence type="ECO:0000313" key="11">
    <source>
        <dbReference type="EMBL" id="KPJ62399.1"/>
    </source>
</evidence>
<evidence type="ECO:0000256" key="1">
    <source>
        <dbReference type="ARBA" id="ARBA00007465"/>
    </source>
</evidence>
<dbReference type="GO" id="GO:0006412">
    <property type="term" value="P:translation"/>
    <property type="evidence" value="ECO:0007669"/>
    <property type="project" value="UniProtKB-UniRule"/>
</dbReference>
<dbReference type="PANTHER" id="PTHR11831:SF4">
    <property type="entry name" value="SMALL RIBOSOMAL SUBUNIT PROTEIN US4M"/>
    <property type="match status" value="1"/>
</dbReference>
<dbReference type="InterPro" id="IPR018079">
    <property type="entry name" value="Ribosomal_uS4_CS"/>
</dbReference>
<comment type="caution">
    <text evidence="11">The sequence shown here is derived from an EMBL/GenBank/DDBJ whole genome shotgun (WGS) entry which is preliminary data.</text>
</comment>
<feature type="domain" description="Small ribosomal subunit protein uS4 N-terminal" evidence="10">
    <location>
        <begin position="3"/>
        <end position="97"/>
    </location>
</feature>
<evidence type="ECO:0000256" key="7">
    <source>
        <dbReference type="HAMAP-Rule" id="MF_01306"/>
    </source>
</evidence>
<evidence type="ECO:0000256" key="4">
    <source>
        <dbReference type="ARBA" id="ARBA00022980"/>
    </source>
</evidence>
<dbReference type="InterPro" id="IPR036986">
    <property type="entry name" value="S4_RNA-bd_sf"/>
</dbReference>
<comment type="similarity">
    <text evidence="1 7 8">Belongs to the universal ribosomal protein uS4 family.</text>
</comment>
<evidence type="ECO:0000256" key="6">
    <source>
        <dbReference type="ARBA" id="ARBA00035254"/>
    </source>
</evidence>
<dbReference type="InterPro" id="IPR005709">
    <property type="entry name" value="Ribosomal_uS4_bac-type"/>
</dbReference>
<dbReference type="FunFam" id="1.10.1050.10:FF:000001">
    <property type="entry name" value="30S ribosomal protein S4"/>
    <property type="match status" value="1"/>
</dbReference>
<dbReference type="GO" id="GO:0042274">
    <property type="term" value="P:ribosomal small subunit biogenesis"/>
    <property type="evidence" value="ECO:0007669"/>
    <property type="project" value="TreeGrafter"/>
</dbReference>
<comment type="subunit">
    <text evidence="7">Part of the 30S ribosomal subunit. Contacts protein S5. The interaction surface between S4 and S5 is involved in control of translational fidelity.</text>
</comment>
<keyword evidence="3 7" id="KW-0694">RNA-binding</keyword>
<dbReference type="HAMAP" id="MF_01306_B">
    <property type="entry name" value="Ribosomal_uS4_B"/>
    <property type="match status" value="1"/>
</dbReference>
<dbReference type="GO" id="GO:0003735">
    <property type="term" value="F:structural constituent of ribosome"/>
    <property type="evidence" value="ECO:0007669"/>
    <property type="project" value="InterPro"/>
</dbReference>
<dbReference type="Gene3D" id="3.10.290.10">
    <property type="entry name" value="RNA-binding S4 domain"/>
    <property type="match status" value="1"/>
</dbReference>
<keyword evidence="5 7" id="KW-0687">Ribonucleoprotein</keyword>
<evidence type="ECO:0000256" key="8">
    <source>
        <dbReference type="RuleBase" id="RU003699"/>
    </source>
</evidence>
<dbReference type="NCBIfam" id="TIGR01017">
    <property type="entry name" value="rpsD_bact"/>
    <property type="match status" value="1"/>
</dbReference>
<dbReference type="SUPFAM" id="SSF55174">
    <property type="entry name" value="Alpha-L RNA-binding motif"/>
    <property type="match status" value="1"/>
</dbReference>
<name>A0A0S7XJI9_9BACT</name>
<dbReference type="AlphaFoldDB" id="A0A0S7XJI9"/>
<dbReference type="Pfam" id="PF01479">
    <property type="entry name" value="S4"/>
    <property type="match status" value="1"/>
</dbReference>
<evidence type="ECO:0000256" key="2">
    <source>
        <dbReference type="ARBA" id="ARBA00022730"/>
    </source>
</evidence>
<reference evidence="11 12" key="1">
    <citation type="journal article" date="2015" name="Microbiome">
        <title>Genomic resolution of linkages in carbon, nitrogen, and sulfur cycling among widespread estuary sediment bacteria.</title>
        <authorList>
            <person name="Baker B.J."/>
            <person name="Lazar C.S."/>
            <person name="Teske A.P."/>
            <person name="Dick G.J."/>
        </authorList>
    </citation>
    <scope>NUCLEOTIDE SEQUENCE [LARGE SCALE GENOMIC DNA]</scope>
    <source>
        <strain evidence="11">DG_56</strain>
    </source>
</reference>
<dbReference type="NCBIfam" id="NF003717">
    <property type="entry name" value="PRK05327.1"/>
    <property type="match status" value="1"/>
</dbReference>